<dbReference type="EMBL" id="FNIT01000002">
    <property type="protein sequence ID" value="SDN81276.1"/>
    <property type="molecule type" value="Genomic_DNA"/>
</dbReference>
<name>A0A1H0EG77_9HYPH</name>
<feature type="domain" description="Insertion element IS402-like" evidence="1">
    <location>
        <begin position="2"/>
        <end position="63"/>
    </location>
</feature>
<organism evidence="2 3">
    <name type="scientific">Aureimonas jatrophae</name>
    <dbReference type="NCBI Taxonomy" id="1166073"/>
    <lineage>
        <taxon>Bacteria</taxon>
        <taxon>Pseudomonadati</taxon>
        <taxon>Pseudomonadota</taxon>
        <taxon>Alphaproteobacteria</taxon>
        <taxon>Hyphomicrobiales</taxon>
        <taxon>Aurantimonadaceae</taxon>
        <taxon>Aureimonas</taxon>
    </lineage>
</organism>
<dbReference type="Proteomes" id="UP000198793">
    <property type="component" value="Unassembled WGS sequence"/>
</dbReference>
<dbReference type="STRING" id="1166073.SAMN05192530_10221"/>
<gene>
    <name evidence="2" type="ORF">SAMN05192530_10221</name>
</gene>
<proteinExistence type="predicted"/>
<dbReference type="InterPro" id="IPR025161">
    <property type="entry name" value="IS402-like_dom"/>
</dbReference>
<evidence type="ECO:0000259" key="1">
    <source>
        <dbReference type="Pfam" id="PF13340"/>
    </source>
</evidence>
<keyword evidence="3" id="KW-1185">Reference proteome</keyword>
<evidence type="ECO:0000313" key="2">
    <source>
        <dbReference type="EMBL" id="SDN81276.1"/>
    </source>
</evidence>
<dbReference type="Pfam" id="PF13340">
    <property type="entry name" value="DUF4096"/>
    <property type="match status" value="1"/>
</dbReference>
<sequence>MLSDEQWAVLEPLVEACRPIGKTPPQDLRRTLSAILRRHRNGTKWRAIPAELGPRWRAAQVFMR</sequence>
<protein>
    <submittedName>
        <fullName evidence="2">Putative transposase of IS4/5 family</fullName>
    </submittedName>
</protein>
<dbReference type="AlphaFoldDB" id="A0A1H0EG77"/>
<evidence type="ECO:0000313" key="3">
    <source>
        <dbReference type="Proteomes" id="UP000198793"/>
    </source>
</evidence>
<accession>A0A1H0EG77</accession>
<reference evidence="2 3" key="1">
    <citation type="submission" date="2016-10" db="EMBL/GenBank/DDBJ databases">
        <authorList>
            <person name="de Groot N.N."/>
        </authorList>
    </citation>
    <scope>NUCLEOTIDE SEQUENCE [LARGE SCALE GENOMIC DNA]</scope>
    <source>
        <strain evidence="3">L7-484,KACC 16230,DSM 25025</strain>
    </source>
</reference>